<keyword evidence="6" id="KW-0862">Zinc</keyword>
<evidence type="ECO:0000256" key="4">
    <source>
        <dbReference type="ARBA" id="ARBA00022737"/>
    </source>
</evidence>
<dbReference type="FunFam" id="3.30.160.60:FF:000072">
    <property type="entry name" value="zinc finger protein 143 isoform X1"/>
    <property type="match status" value="1"/>
</dbReference>
<dbReference type="FunFam" id="3.30.160.60:FF:000075">
    <property type="entry name" value="Putative zinc finger protein 536"/>
    <property type="match status" value="1"/>
</dbReference>
<evidence type="ECO:0000256" key="11">
    <source>
        <dbReference type="PROSITE-ProRule" id="PRU00042"/>
    </source>
</evidence>
<keyword evidence="5 11" id="KW-0863">Zinc-finger</keyword>
<proteinExistence type="inferred from homology"/>
<dbReference type="GO" id="GO:0000981">
    <property type="term" value="F:DNA-binding transcription factor activity, RNA polymerase II-specific"/>
    <property type="evidence" value="ECO:0007669"/>
    <property type="project" value="TreeGrafter"/>
</dbReference>
<keyword evidence="9" id="KW-0804">Transcription</keyword>
<dbReference type="SMART" id="SM00355">
    <property type="entry name" value="ZnF_C2H2"/>
    <property type="match status" value="4"/>
</dbReference>
<comment type="caution">
    <text evidence="14">The sequence shown here is derived from an EMBL/GenBank/DDBJ whole genome shotgun (WGS) entry which is preliminary data.</text>
</comment>
<evidence type="ECO:0000256" key="5">
    <source>
        <dbReference type="ARBA" id="ARBA00022771"/>
    </source>
</evidence>
<protein>
    <recommendedName>
        <fullName evidence="13">C2H2-type domain-containing protein</fullName>
    </recommendedName>
</protein>
<dbReference type="SUPFAM" id="SSF57667">
    <property type="entry name" value="beta-beta-alpha zinc fingers"/>
    <property type="match status" value="2"/>
</dbReference>
<keyword evidence="8" id="KW-0238">DNA-binding</keyword>
<feature type="region of interest" description="Disordered" evidence="12">
    <location>
        <begin position="1"/>
        <end position="21"/>
    </location>
</feature>
<comment type="subcellular location">
    <subcellularLocation>
        <location evidence="1">Nucleus</location>
    </subcellularLocation>
</comment>
<evidence type="ECO:0000256" key="6">
    <source>
        <dbReference type="ARBA" id="ARBA00022833"/>
    </source>
</evidence>
<accession>A0AAN8ZZK6</accession>
<dbReference type="PANTHER" id="PTHR23235">
    <property type="entry name" value="KRUEPPEL-LIKE TRANSCRIPTION FACTOR"/>
    <property type="match status" value="1"/>
</dbReference>
<comment type="similarity">
    <text evidence="2">Belongs to the krueppel C2H2-type zinc-finger protein family.</text>
</comment>
<evidence type="ECO:0000256" key="12">
    <source>
        <dbReference type="SAM" id="MobiDB-lite"/>
    </source>
</evidence>
<dbReference type="EMBL" id="JAXCGZ010011512">
    <property type="protein sequence ID" value="KAK7074631.1"/>
    <property type="molecule type" value="Genomic_DNA"/>
</dbReference>
<keyword evidence="4" id="KW-0677">Repeat</keyword>
<dbReference type="Proteomes" id="UP001381693">
    <property type="component" value="Unassembled WGS sequence"/>
</dbReference>
<keyword evidence="10" id="KW-0539">Nucleus</keyword>
<feature type="domain" description="C2H2-type" evidence="13">
    <location>
        <begin position="42"/>
        <end position="70"/>
    </location>
</feature>
<feature type="domain" description="C2H2-type" evidence="13">
    <location>
        <begin position="116"/>
        <end position="144"/>
    </location>
</feature>
<evidence type="ECO:0000259" key="13">
    <source>
        <dbReference type="PROSITE" id="PS50157"/>
    </source>
</evidence>
<gene>
    <name evidence="14" type="ORF">SK128_008419</name>
</gene>
<dbReference type="Pfam" id="PF13894">
    <property type="entry name" value="zf-C2H2_4"/>
    <property type="match status" value="1"/>
</dbReference>
<dbReference type="GO" id="GO:0000978">
    <property type="term" value="F:RNA polymerase II cis-regulatory region sequence-specific DNA binding"/>
    <property type="evidence" value="ECO:0007669"/>
    <property type="project" value="TreeGrafter"/>
</dbReference>
<organism evidence="14 15">
    <name type="scientific">Halocaridina rubra</name>
    <name type="common">Hawaiian red shrimp</name>
    <dbReference type="NCBI Taxonomy" id="373956"/>
    <lineage>
        <taxon>Eukaryota</taxon>
        <taxon>Metazoa</taxon>
        <taxon>Ecdysozoa</taxon>
        <taxon>Arthropoda</taxon>
        <taxon>Crustacea</taxon>
        <taxon>Multicrustacea</taxon>
        <taxon>Malacostraca</taxon>
        <taxon>Eumalacostraca</taxon>
        <taxon>Eucarida</taxon>
        <taxon>Decapoda</taxon>
        <taxon>Pleocyemata</taxon>
        <taxon>Caridea</taxon>
        <taxon>Atyoidea</taxon>
        <taxon>Atyidae</taxon>
        <taxon>Halocaridina</taxon>
    </lineage>
</organism>
<evidence type="ECO:0000256" key="1">
    <source>
        <dbReference type="ARBA" id="ARBA00004123"/>
    </source>
</evidence>
<keyword evidence="7" id="KW-0805">Transcription regulation</keyword>
<evidence type="ECO:0000256" key="2">
    <source>
        <dbReference type="ARBA" id="ARBA00006991"/>
    </source>
</evidence>
<dbReference type="InterPro" id="IPR013087">
    <property type="entry name" value="Znf_C2H2_type"/>
</dbReference>
<evidence type="ECO:0000256" key="8">
    <source>
        <dbReference type="ARBA" id="ARBA00023125"/>
    </source>
</evidence>
<evidence type="ECO:0000313" key="14">
    <source>
        <dbReference type="EMBL" id="KAK7074631.1"/>
    </source>
</evidence>
<dbReference type="AlphaFoldDB" id="A0AAN8ZZK6"/>
<keyword evidence="15" id="KW-1185">Reference proteome</keyword>
<reference evidence="14 15" key="1">
    <citation type="submission" date="2023-11" db="EMBL/GenBank/DDBJ databases">
        <title>Halocaridina rubra genome assembly.</title>
        <authorList>
            <person name="Smith C."/>
        </authorList>
    </citation>
    <scope>NUCLEOTIDE SEQUENCE [LARGE SCALE GENOMIC DNA]</scope>
    <source>
        <strain evidence="14">EP-1</strain>
        <tissue evidence="14">Whole</tissue>
    </source>
</reference>
<evidence type="ECO:0000256" key="7">
    <source>
        <dbReference type="ARBA" id="ARBA00023015"/>
    </source>
</evidence>
<evidence type="ECO:0000256" key="3">
    <source>
        <dbReference type="ARBA" id="ARBA00022723"/>
    </source>
</evidence>
<dbReference type="InterPro" id="IPR036236">
    <property type="entry name" value="Znf_C2H2_sf"/>
</dbReference>
<dbReference type="GO" id="GO:0005634">
    <property type="term" value="C:nucleus"/>
    <property type="evidence" value="ECO:0007669"/>
    <property type="project" value="UniProtKB-SubCell"/>
</dbReference>
<dbReference type="Gene3D" id="3.30.160.60">
    <property type="entry name" value="Classic Zinc Finger"/>
    <property type="match status" value="4"/>
</dbReference>
<dbReference type="GO" id="GO:0008270">
    <property type="term" value="F:zinc ion binding"/>
    <property type="evidence" value="ECO:0007669"/>
    <property type="project" value="UniProtKB-KW"/>
</dbReference>
<keyword evidence="3" id="KW-0479">Metal-binding</keyword>
<dbReference type="PANTHER" id="PTHR23235:SF120">
    <property type="entry name" value="KRUPPEL-LIKE FACTOR 15"/>
    <property type="match status" value="1"/>
</dbReference>
<dbReference type="PROSITE" id="PS50157">
    <property type="entry name" value="ZINC_FINGER_C2H2_2"/>
    <property type="match status" value="2"/>
</dbReference>
<evidence type="ECO:0000256" key="9">
    <source>
        <dbReference type="ARBA" id="ARBA00023163"/>
    </source>
</evidence>
<evidence type="ECO:0000313" key="15">
    <source>
        <dbReference type="Proteomes" id="UP001381693"/>
    </source>
</evidence>
<evidence type="ECO:0000256" key="10">
    <source>
        <dbReference type="ARBA" id="ARBA00023242"/>
    </source>
</evidence>
<sequence length="180" mass="20962">MSKKKGSRGENNFSPDTRFCPHQEERGSLRYLGRGSRKPLVYQCPFCSRATFKQTSDLKRHIRTHTGEKPFKCPYCNYCAAQSTNVKAHDMNVDAEPYAPFVDESGRTLYASRTPLTCPYCWRSTFKTSRDLTRHVRTHTGEKPFACSNCSFRSNRKDVLLKHERKRHNINTMHEAPYFQ</sequence>
<name>A0AAN8ZZK6_HALRR</name>